<keyword evidence="19" id="KW-1015">Disulfide bond</keyword>
<feature type="binding site" evidence="17">
    <location>
        <position position="481"/>
    </location>
    <ligand>
        <name>L-glutamate</name>
        <dbReference type="ChEBI" id="CHEBI:29985"/>
    </ligand>
</feature>
<evidence type="ECO:0000256" key="18">
    <source>
        <dbReference type="PIRSR" id="PIRSR601508-2"/>
    </source>
</evidence>
<keyword evidence="6" id="KW-1133">Transmembrane helix</keyword>
<evidence type="ECO:0000256" key="8">
    <source>
        <dbReference type="ARBA" id="ARBA00023065"/>
    </source>
</evidence>
<reference evidence="22" key="2">
    <citation type="submission" date="2020-05" db="UniProtKB">
        <authorList>
            <consortium name="EnsemblMetazoa"/>
        </authorList>
    </citation>
    <scope>IDENTIFICATION</scope>
    <source>
        <strain evidence="22">wikel</strain>
    </source>
</reference>
<feature type="domain" description="Ionotropic glutamate receptor C-terminal" evidence="20">
    <location>
        <begin position="391"/>
        <end position="731"/>
    </location>
</feature>
<keyword evidence="12" id="KW-0628">Postsynaptic cell membrane</keyword>
<evidence type="ECO:0000256" key="15">
    <source>
        <dbReference type="ARBA" id="ARBA00034104"/>
    </source>
</evidence>
<keyword evidence="8" id="KW-0406">Ion transport</keyword>
<dbReference type="Pfam" id="PF00060">
    <property type="entry name" value="Lig_chan"/>
    <property type="match status" value="1"/>
</dbReference>
<accession>A0A1S4LDD9</accession>
<dbReference type="InterPro" id="IPR001828">
    <property type="entry name" value="ANF_lig-bd_rcpt"/>
</dbReference>
<dbReference type="CDD" id="cd06382">
    <property type="entry name" value="PBP1_iGluR_Kainate"/>
    <property type="match status" value="1"/>
</dbReference>
<feature type="binding site" evidence="17">
    <location>
        <position position="648"/>
    </location>
    <ligand>
        <name>L-glutamate</name>
        <dbReference type="ChEBI" id="CHEBI:29985"/>
    </ligand>
</feature>
<evidence type="ECO:0000259" key="21">
    <source>
        <dbReference type="SMART" id="SM00918"/>
    </source>
</evidence>
<feature type="binding site" evidence="17">
    <location>
        <position position="476"/>
    </location>
    <ligand>
        <name>L-glutamate</name>
        <dbReference type="ChEBI" id="CHEBI:29985"/>
    </ligand>
</feature>
<dbReference type="OrthoDB" id="5984008at2759"/>
<dbReference type="Gene3D" id="3.40.50.2300">
    <property type="match status" value="2"/>
</dbReference>
<evidence type="ECO:0000256" key="7">
    <source>
        <dbReference type="ARBA" id="ARBA00023018"/>
    </source>
</evidence>
<keyword evidence="9" id="KW-0472">Membrane</keyword>
<keyword evidence="11" id="KW-0325">Glycoprotein</keyword>
<evidence type="ECO:0000256" key="4">
    <source>
        <dbReference type="ARBA" id="ARBA00022692"/>
    </source>
</evidence>
<evidence type="ECO:0000256" key="2">
    <source>
        <dbReference type="ARBA" id="ARBA00022448"/>
    </source>
</evidence>
<dbReference type="VEuPathDB" id="VectorBase:ISCI012402"/>
<comment type="subcellular location">
    <subcellularLocation>
        <location evidence="15">Postsynaptic cell membrane</location>
        <topology evidence="15">Multi-pass membrane protein</topology>
    </subcellularLocation>
</comment>
<dbReference type="Pfam" id="PF01094">
    <property type="entry name" value="ANF_receptor"/>
    <property type="match status" value="1"/>
</dbReference>
<feature type="site" description="Crucial to convey clamshell closure to channel opening" evidence="18">
    <location>
        <position position="626"/>
    </location>
</feature>
<dbReference type="EMBL" id="ABJB010530600">
    <property type="status" value="NOT_ANNOTATED_CDS"/>
    <property type="molecule type" value="Genomic_DNA"/>
</dbReference>
<feature type="binding site" evidence="17">
    <location>
        <position position="696"/>
    </location>
    <ligand>
        <name>L-glutamate</name>
        <dbReference type="ChEBI" id="CHEBI:29985"/>
    </ligand>
</feature>
<organism evidence="22 23">
    <name type="scientific">Ixodes scapularis</name>
    <name type="common">Black-legged tick</name>
    <name type="synonym">Deer tick</name>
    <dbReference type="NCBI Taxonomy" id="6945"/>
    <lineage>
        <taxon>Eukaryota</taxon>
        <taxon>Metazoa</taxon>
        <taxon>Ecdysozoa</taxon>
        <taxon>Arthropoda</taxon>
        <taxon>Chelicerata</taxon>
        <taxon>Arachnida</taxon>
        <taxon>Acari</taxon>
        <taxon>Parasitiformes</taxon>
        <taxon>Ixodida</taxon>
        <taxon>Ixodoidea</taxon>
        <taxon>Ixodidae</taxon>
        <taxon>Ixodinae</taxon>
        <taxon>Ixodes</taxon>
    </lineage>
</organism>
<evidence type="ECO:0000256" key="9">
    <source>
        <dbReference type="ARBA" id="ARBA00023136"/>
    </source>
</evidence>
<evidence type="ECO:0000256" key="10">
    <source>
        <dbReference type="ARBA" id="ARBA00023170"/>
    </source>
</evidence>
<evidence type="ECO:0000256" key="11">
    <source>
        <dbReference type="ARBA" id="ARBA00023180"/>
    </source>
</evidence>
<dbReference type="GO" id="GO:0035249">
    <property type="term" value="P:synaptic transmission, glutamatergic"/>
    <property type="evidence" value="ECO:0000318"/>
    <property type="project" value="GO_Central"/>
</dbReference>
<comment type="similarity">
    <text evidence="1">Belongs to the glutamate-gated ion channel (TC 1.A.10.1) family.</text>
</comment>
<evidence type="ECO:0000259" key="20">
    <source>
        <dbReference type="SMART" id="SM00079"/>
    </source>
</evidence>
<proteinExistence type="inferred from homology"/>
<dbReference type="InterPro" id="IPR001320">
    <property type="entry name" value="Iontro_rcpt_C"/>
</dbReference>
<keyword evidence="14" id="KW-0407">Ion channel</keyword>
<dbReference type="Gene3D" id="3.40.190.10">
    <property type="entry name" value="Periplasmic binding protein-like II"/>
    <property type="match status" value="1"/>
</dbReference>
<dbReference type="EnsemblMetazoa" id="ISCW012402-RA">
    <property type="protein sequence ID" value="ISCW012402-PA"/>
    <property type="gene ID" value="ISCW012402"/>
</dbReference>
<dbReference type="PRINTS" id="PR00177">
    <property type="entry name" value="NMDARECEPTOR"/>
</dbReference>
<dbReference type="GO" id="GO:1904315">
    <property type="term" value="F:transmitter-gated monoatomic ion channel activity involved in regulation of postsynaptic membrane potential"/>
    <property type="evidence" value="ECO:0000318"/>
    <property type="project" value="GO_Central"/>
</dbReference>
<feature type="site" description="Interaction with the cone snail toxin Con-ikot-ikot" evidence="18">
    <location>
        <position position="653"/>
    </location>
</feature>
<evidence type="ECO:0000256" key="6">
    <source>
        <dbReference type="ARBA" id="ARBA00022989"/>
    </source>
</evidence>
<dbReference type="GO" id="GO:0050804">
    <property type="term" value="P:modulation of chemical synaptic transmission"/>
    <property type="evidence" value="ECO:0000318"/>
    <property type="project" value="GO_Central"/>
</dbReference>
<dbReference type="GO" id="GO:0005886">
    <property type="term" value="C:plasma membrane"/>
    <property type="evidence" value="ECO:0000318"/>
    <property type="project" value="GO_Central"/>
</dbReference>
<keyword evidence="7" id="KW-0770">Synapse</keyword>
<dbReference type="GO" id="GO:0008066">
    <property type="term" value="F:glutamate receptor activity"/>
    <property type="evidence" value="ECO:0000318"/>
    <property type="project" value="GO_Central"/>
</dbReference>
<keyword evidence="23" id="KW-1185">Reference proteome</keyword>
<name>A0A1S4LDD9_IXOSC</name>
<evidence type="ECO:0000313" key="23">
    <source>
        <dbReference type="Proteomes" id="UP000001555"/>
    </source>
</evidence>
<dbReference type="GO" id="GO:0008328">
    <property type="term" value="C:ionotropic glutamate receptor complex"/>
    <property type="evidence" value="ECO:0007669"/>
    <property type="project" value="UniProtKB-ARBA"/>
</dbReference>
<sequence length="732" mass="82838">GGIFESGSQKAQLSFRYAIDQINKDISILPRTELMPIIHEVKQKDSFTASKALCTFFKQRVSAIIGPTSEAVTSFTKSACTNLNVPHLQTSWEPKSNRNPYTLNLFPDPEVFGKAYLDLIINKKWKSFTVLYEHQDSLILLKDVINSSLAQNHSVSLVQVNPKLSFKKMLKDIGYQKQFNIILDVKTESLPLLFRQAMEVNMMTYYHNYIITSLDLHTLDLREFVGLQANITAFRLVDPSRPEVMNVLRDIKIGSALWRYGADNHTSPAHIDTDTALTFDAVALLANGLHNADRVLQTLDLQSLNCEHPKPWRHGSSLLDAMKMITIRGLTGDVRLEEKGVREEFTLDVLELKARGLKQVATWHPRTGLSYFANYTLISEKEFTDELEGFTLKVTTVETKPYTMVYPDSENKTGNDRFYGYAIDLIAMLAKEIGFKHEFYLTEDGKYGSPQPNKEWNGMIKELLDRKADAAIVDLTITYERESAVDFTIPFMNTGISILFKKAEKSDPSLFSFLYPFSVDVWLYMLTAYLGVSLLMFIMGRFTPYEWVSPHPCVPEEGDLQNQFNLPNSFWFTTGAIMQQGSEIAPIAISTRIASSMWWFFSLIMISSYTANLAAFLTAQRMTAPIENANDLAKQTKIVYGCKEEGSTCLFFKNSDDPLMKRMWTTMLAARPKAFADSNEKAVERVKKGNYAFLMESSSIEYVVERDCNLTQIGGLLDSKGYGIATPPGDNL</sequence>
<evidence type="ECO:0000313" key="22">
    <source>
        <dbReference type="EnsemblMetazoa" id="ISCW012402-PA"/>
    </source>
</evidence>
<dbReference type="Proteomes" id="UP000001555">
    <property type="component" value="Unassembled WGS sequence"/>
</dbReference>
<dbReference type="InParanoid" id="A0A1S4LDD9"/>
<keyword evidence="13" id="KW-1071">Ligand-gated ion channel</keyword>
<evidence type="ECO:0000256" key="12">
    <source>
        <dbReference type="ARBA" id="ARBA00023257"/>
    </source>
</evidence>
<evidence type="ECO:0000256" key="13">
    <source>
        <dbReference type="ARBA" id="ARBA00023286"/>
    </source>
</evidence>
<keyword evidence="4" id="KW-0812">Transmembrane</keyword>
<evidence type="ECO:0000256" key="19">
    <source>
        <dbReference type="PIRSR" id="PIRSR601508-3"/>
    </source>
</evidence>
<dbReference type="InterPro" id="IPR001508">
    <property type="entry name" value="Iono_Glu_rcpt_met"/>
</dbReference>
<feature type="disulfide bond" evidence="19">
    <location>
        <begin position="54"/>
        <end position="306"/>
    </location>
</feature>
<dbReference type="Pfam" id="PF10613">
    <property type="entry name" value="Lig_chan-Glu_bd"/>
    <property type="match status" value="1"/>
</dbReference>
<dbReference type="GO" id="GO:0004970">
    <property type="term" value="F:glutamate-gated receptor activity"/>
    <property type="evidence" value="ECO:0007669"/>
    <property type="project" value="UniProtKB-ARBA"/>
</dbReference>
<dbReference type="EMBL" id="ABJB010770698">
    <property type="status" value="NOT_ANNOTATED_CDS"/>
    <property type="molecule type" value="Genomic_DNA"/>
</dbReference>
<protein>
    <recommendedName>
        <fullName evidence="16">Glutamate receptor 1</fullName>
    </recommendedName>
</protein>
<dbReference type="SMART" id="SM00918">
    <property type="entry name" value="Lig_chan-Glu_bd"/>
    <property type="match status" value="1"/>
</dbReference>
<dbReference type="FunFam" id="1.10.287.70:FF:000064">
    <property type="entry name" value="Glutamate receptor ionotropic, kainate"/>
    <property type="match status" value="1"/>
</dbReference>
<dbReference type="VEuPathDB" id="VectorBase:ISCP_032983"/>
<evidence type="ECO:0000256" key="16">
    <source>
        <dbReference type="ARBA" id="ARBA00072754"/>
    </source>
</evidence>
<dbReference type="Gene3D" id="1.10.287.70">
    <property type="match status" value="1"/>
</dbReference>
<dbReference type="InterPro" id="IPR028082">
    <property type="entry name" value="Peripla_BP_I"/>
</dbReference>
<dbReference type="SUPFAM" id="SSF53822">
    <property type="entry name" value="Periplasmic binding protein-like I"/>
    <property type="match status" value="1"/>
</dbReference>
<dbReference type="InterPro" id="IPR015683">
    <property type="entry name" value="Ionotropic_Glu_rcpt"/>
</dbReference>
<keyword evidence="3" id="KW-1003">Cell membrane</keyword>
<dbReference type="EMBL" id="ABJB010077669">
    <property type="status" value="NOT_ANNOTATED_CDS"/>
    <property type="molecule type" value="Genomic_DNA"/>
</dbReference>
<reference evidence="23" key="1">
    <citation type="submission" date="2008-03" db="EMBL/GenBank/DDBJ databases">
        <title>Annotation of Ixodes scapularis.</title>
        <authorList>
            <consortium name="Ixodes scapularis Genome Project Consortium"/>
            <person name="Caler E."/>
            <person name="Hannick L.I."/>
            <person name="Bidwell S."/>
            <person name="Joardar V."/>
            <person name="Thiagarajan M."/>
            <person name="Amedeo P."/>
            <person name="Galinsky K.J."/>
            <person name="Schobel S."/>
            <person name="Inman J."/>
            <person name="Hostetler J."/>
            <person name="Miller J."/>
            <person name="Hammond M."/>
            <person name="Megy K."/>
            <person name="Lawson D."/>
            <person name="Kodira C."/>
            <person name="Sutton G."/>
            <person name="Meyer J."/>
            <person name="Hill C.A."/>
            <person name="Birren B."/>
            <person name="Nene V."/>
            <person name="Collins F."/>
            <person name="Alarcon-Chaidez F."/>
            <person name="Wikel S."/>
            <person name="Strausberg R."/>
        </authorList>
    </citation>
    <scope>NUCLEOTIDE SEQUENCE [LARGE SCALE GENOMIC DNA]</scope>
    <source>
        <strain evidence="23">Wikel</strain>
    </source>
</reference>
<evidence type="ECO:0000256" key="17">
    <source>
        <dbReference type="PIRSR" id="PIRSR601508-1"/>
    </source>
</evidence>
<dbReference type="AlphaFoldDB" id="A0A1S4LDD9"/>
<dbReference type="SMART" id="SM00079">
    <property type="entry name" value="PBPe"/>
    <property type="match status" value="1"/>
</dbReference>
<evidence type="ECO:0000256" key="14">
    <source>
        <dbReference type="ARBA" id="ARBA00023303"/>
    </source>
</evidence>
<dbReference type="InterPro" id="IPR019594">
    <property type="entry name" value="Glu/Gly-bd"/>
</dbReference>
<dbReference type="PANTHER" id="PTHR18966">
    <property type="entry name" value="IONOTROPIC GLUTAMATE RECEPTOR"/>
    <property type="match status" value="1"/>
</dbReference>
<feature type="binding site" evidence="17">
    <location>
        <position position="647"/>
    </location>
    <ligand>
        <name>L-glutamate</name>
        <dbReference type="ChEBI" id="CHEBI:29985"/>
    </ligand>
</feature>
<evidence type="ECO:0000256" key="5">
    <source>
        <dbReference type="ARBA" id="ARBA00022729"/>
    </source>
</evidence>
<dbReference type="FunFam" id="3.40.190.10:FF:000060">
    <property type="entry name" value="Glutamate receptor ionotropic, kainate 1"/>
    <property type="match status" value="1"/>
</dbReference>
<dbReference type="EMBL" id="ABJB010208518">
    <property type="status" value="NOT_ANNOTATED_CDS"/>
    <property type="molecule type" value="Genomic_DNA"/>
</dbReference>
<dbReference type="SUPFAM" id="SSF53850">
    <property type="entry name" value="Periplasmic binding protein-like II"/>
    <property type="match status" value="1"/>
</dbReference>
<dbReference type="VEuPathDB" id="VectorBase:ISCW012402"/>
<keyword evidence="10" id="KW-0675">Receptor</keyword>
<feature type="domain" description="Ionotropic glutamate receptor L-glutamate and glycine-binding" evidence="21">
    <location>
        <begin position="401"/>
        <end position="465"/>
    </location>
</feature>
<keyword evidence="2" id="KW-0813">Transport</keyword>
<dbReference type="GO" id="GO:0098839">
    <property type="term" value="C:postsynaptic density membrane"/>
    <property type="evidence" value="ECO:0000318"/>
    <property type="project" value="GO_Central"/>
</dbReference>
<evidence type="ECO:0000256" key="1">
    <source>
        <dbReference type="ARBA" id="ARBA00008685"/>
    </source>
</evidence>
<keyword evidence="5" id="KW-0732">Signal</keyword>
<evidence type="ECO:0000256" key="3">
    <source>
        <dbReference type="ARBA" id="ARBA00022475"/>
    </source>
</evidence>
<dbReference type="FunFam" id="3.40.190.10:FF:000178">
    <property type="entry name" value="Glutamate receptor subunit"/>
    <property type="match status" value="1"/>
</dbReference>